<gene>
    <name evidence="2" type="ORF">L211DRAFT_848064</name>
</gene>
<feature type="region of interest" description="Disordered" evidence="1">
    <location>
        <begin position="137"/>
        <end position="175"/>
    </location>
</feature>
<dbReference type="EMBL" id="ML121538">
    <property type="protein sequence ID" value="RPB25187.1"/>
    <property type="molecule type" value="Genomic_DNA"/>
</dbReference>
<keyword evidence="3" id="KW-1185">Reference proteome</keyword>
<proteinExistence type="predicted"/>
<dbReference type="InParanoid" id="A0A3N4LQJ5"/>
<accession>A0A3N4LQJ5</accession>
<organism evidence="2 3">
    <name type="scientific">Terfezia boudieri ATCC MYA-4762</name>
    <dbReference type="NCBI Taxonomy" id="1051890"/>
    <lineage>
        <taxon>Eukaryota</taxon>
        <taxon>Fungi</taxon>
        <taxon>Dikarya</taxon>
        <taxon>Ascomycota</taxon>
        <taxon>Pezizomycotina</taxon>
        <taxon>Pezizomycetes</taxon>
        <taxon>Pezizales</taxon>
        <taxon>Pezizaceae</taxon>
        <taxon>Terfezia</taxon>
    </lineage>
</organism>
<name>A0A3N4LQJ5_9PEZI</name>
<evidence type="ECO:0000313" key="2">
    <source>
        <dbReference type="EMBL" id="RPB25187.1"/>
    </source>
</evidence>
<evidence type="ECO:0000256" key="1">
    <source>
        <dbReference type="SAM" id="MobiDB-lite"/>
    </source>
</evidence>
<reference evidence="2 3" key="1">
    <citation type="journal article" date="2018" name="Nat. Ecol. Evol.">
        <title>Pezizomycetes genomes reveal the molecular basis of ectomycorrhizal truffle lifestyle.</title>
        <authorList>
            <person name="Murat C."/>
            <person name="Payen T."/>
            <person name="Noel B."/>
            <person name="Kuo A."/>
            <person name="Morin E."/>
            <person name="Chen J."/>
            <person name="Kohler A."/>
            <person name="Krizsan K."/>
            <person name="Balestrini R."/>
            <person name="Da Silva C."/>
            <person name="Montanini B."/>
            <person name="Hainaut M."/>
            <person name="Levati E."/>
            <person name="Barry K.W."/>
            <person name="Belfiori B."/>
            <person name="Cichocki N."/>
            <person name="Clum A."/>
            <person name="Dockter R.B."/>
            <person name="Fauchery L."/>
            <person name="Guy J."/>
            <person name="Iotti M."/>
            <person name="Le Tacon F."/>
            <person name="Lindquist E.A."/>
            <person name="Lipzen A."/>
            <person name="Malagnac F."/>
            <person name="Mello A."/>
            <person name="Molinier V."/>
            <person name="Miyauchi S."/>
            <person name="Poulain J."/>
            <person name="Riccioni C."/>
            <person name="Rubini A."/>
            <person name="Sitrit Y."/>
            <person name="Splivallo R."/>
            <person name="Traeger S."/>
            <person name="Wang M."/>
            <person name="Zifcakova L."/>
            <person name="Wipf D."/>
            <person name="Zambonelli A."/>
            <person name="Paolocci F."/>
            <person name="Nowrousian M."/>
            <person name="Ottonello S."/>
            <person name="Baldrian P."/>
            <person name="Spatafora J.W."/>
            <person name="Henrissat B."/>
            <person name="Nagy L.G."/>
            <person name="Aury J.M."/>
            <person name="Wincker P."/>
            <person name="Grigoriev I.V."/>
            <person name="Bonfante P."/>
            <person name="Martin F.M."/>
        </authorList>
    </citation>
    <scope>NUCLEOTIDE SEQUENCE [LARGE SCALE GENOMIC DNA]</scope>
    <source>
        <strain evidence="2 3">ATCC MYA-4762</strain>
    </source>
</reference>
<dbReference type="AlphaFoldDB" id="A0A3N4LQJ5"/>
<sequence>MYYWFRGRPSNPLPEHPFSQIGYRCQRADLPTNSAPPGQLPTSTLCRKPCLLLARDSILLCSIRQNRQNLAHNQLPLRLKRKPLQAPDLLLPGRPSLCRLEFLVLKLHQNLEVGMDWTPYKDLFDFEKEIRIITSATPPSHRETGFQTSGNETGSSPSDGKTSSTEGGTRKDQLSLWCMEFQASNS</sequence>
<evidence type="ECO:0000313" key="3">
    <source>
        <dbReference type="Proteomes" id="UP000267821"/>
    </source>
</evidence>
<protein>
    <submittedName>
        <fullName evidence="2">Uncharacterized protein</fullName>
    </submittedName>
</protein>
<dbReference type="Proteomes" id="UP000267821">
    <property type="component" value="Unassembled WGS sequence"/>
</dbReference>
<feature type="compositionally biased region" description="Polar residues" evidence="1">
    <location>
        <begin position="145"/>
        <end position="167"/>
    </location>
</feature>